<keyword evidence="1" id="KW-0472">Membrane</keyword>
<sequence>MRTLLYFRIKDLAMARLARTALRGIAGSSNLIGGPWFSQNGDQPVEELPTVDKAHTSYREELAVSGILIGSVIGAVTVYRFGASADSANNFMAYLGASTFGAMIFWWIGGLLGGQIPRFSLSRKQTDVAPKEILMVTSCDSASKEVTKRIVHELGGVSIDEHKDLMPNFRWV</sequence>
<dbReference type="Proteomes" id="UP000322822">
    <property type="component" value="Plasmid unnamed1"/>
</dbReference>
<evidence type="ECO:0000256" key="1">
    <source>
        <dbReference type="SAM" id="Phobius"/>
    </source>
</evidence>
<organism evidence="2 3">
    <name type="scientific">Cupriavidus pauculus</name>
    <dbReference type="NCBI Taxonomy" id="82633"/>
    <lineage>
        <taxon>Bacteria</taxon>
        <taxon>Pseudomonadati</taxon>
        <taxon>Pseudomonadota</taxon>
        <taxon>Betaproteobacteria</taxon>
        <taxon>Burkholderiales</taxon>
        <taxon>Burkholderiaceae</taxon>
        <taxon>Cupriavidus</taxon>
    </lineage>
</organism>
<feature type="transmembrane region" description="Helical" evidence="1">
    <location>
        <begin position="91"/>
        <end position="114"/>
    </location>
</feature>
<protein>
    <submittedName>
        <fullName evidence="2">Uncharacterized protein</fullName>
    </submittedName>
</protein>
<keyword evidence="2" id="KW-0614">Plasmid</keyword>
<keyword evidence="1" id="KW-1133">Transmembrane helix</keyword>
<evidence type="ECO:0000313" key="3">
    <source>
        <dbReference type="Proteomes" id="UP000322822"/>
    </source>
</evidence>
<reference evidence="2 3" key="1">
    <citation type="submission" date="2019-09" db="EMBL/GenBank/DDBJ databases">
        <title>FDA dAtabase for Regulatory Grade micrObial Sequences (FDA-ARGOS): Supporting development and validation of Infectious Disease Dx tests.</title>
        <authorList>
            <person name="Sciortino C."/>
            <person name="Tallon L."/>
            <person name="Sadzewicz L."/>
            <person name="Vavikolanu K."/>
            <person name="Mehta A."/>
            <person name="Aluvathingal J."/>
            <person name="Nadendla S."/>
            <person name="Nandy P."/>
            <person name="Geyer C."/>
            <person name="Yan Y."/>
            <person name="Sichtig H."/>
        </authorList>
    </citation>
    <scope>NUCLEOTIDE SEQUENCE [LARGE SCALE GENOMIC DNA]</scope>
    <source>
        <strain evidence="2 3">FDAARGOS_664</strain>
        <plasmid evidence="2 3">unnamed1</plasmid>
    </source>
</reference>
<dbReference type="EMBL" id="CP044066">
    <property type="protein sequence ID" value="QET03942.1"/>
    <property type="molecule type" value="Genomic_DNA"/>
</dbReference>
<geneLocation type="plasmid" evidence="2">
    <name>unnamed1</name>
</geneLocation>
<dbReference type="RefSeq" id="WP_150374007.1">
    <property type="nucleotide sequence ID" value="NZ_CP044066.1"/>
</dbReference>
<dbReference type="OrthoDB" id="8963677at2"/>
<feature type="transmembrane region" description="Helical" evidence="1">
    <location>
        <begin position="62"/>
        <end position="79"/>
    </location>
</feature>
<keyword evidence="1" id="KW-0812">Transmembrane</keyword>
<evidence type="ECO:0000313" key="2">
    <source>
        <dbReference type="EMBL" id="QET03942.1"/>
    </source>
</evidence>
<accession>A0A5P2H797</accession>
<proteinExistence type="predicted"/>
<name>A0A5P2H797_9BURK</name>
<dbReference type="AlphaFoldDB" id="A0A5P2H797"/>
<gene>
    <name evidence="2" type="ORF">FOB72_17415</name>
</gene>